<comment type="caution">
    <text evidence="1">The sequence shown here is derived from an EMBL/GenBank/DDBJ whole genome shotgun (WGS) entry which is preliminary data.</text>
</comment>
<organism evidence="1 2">
    <name type="scientific">Peribacillus butanolivorans</name>
    <dbReference type="NCBI Taxonomy" id="421767"/>
    <lineage>
        <taxon>Bacteria</taxon>
        <taxon>Bacillati</taxon>
        <taxon>Bacillota</taxon>
        <taxon>Bacilli</taxon>
        <taxon>Bacillales</taxon>
        <taxon>Bacillaceae</taxon>
        <taxon>Peribacillus</taxon>
    </lineage>
</organism>
<evidence type="ECO:0000313" key="1">
    <source>
        <dbReference type="EMBL" id="PEJ32278.1"/>
    </source>
</evidence>
<sequence length="91" mass="11090">MDEISVKNAFEETGYLFLYDKFSYQFYVTGIFDLVDQQAIIVDFLNSYSFDDDKCSLFFDDFSFFFNCFHYSYQKQKWSTFLKPEYDEHIC</sequence>
<reference evidence="1 2" key="1">
    <citation type="submission" date="2017-09" db="EMBL/GenBank/DDBJ databases">
        <title>Large-scale bioinformatics analysis of Bacillus genomes uncovers conserved roles of natural products in bacterial physiology.</title>
        <authorList>
            <consortium name="Agbiome Team Llc"/>
            <person name="Bleich R.M."/>
            <person name="Kirk G.J."/>
            <person name="Santa Maria K.C."/>
            <person name="Allen S.E."/>
            <person name="Farag S."/>
            <person name="Shank E.A."/>
            <person name="Bowers A."/>
        </authorList>
    </citation>
    <scope>NUCLEOTIDE SEQUENCE [LARGE SCALE GENOMIC DNA]</scope>
    <source>
        <strain evidence="1 2">AFS003229</strain>
    </source>
</reference>
<evidence type="ECO:0000313" key="2">
    <source>
        <dbReference type="Proteomes" id="UP000220106"/>
    </source>
</evidence>
<name>A0AAX0RRJ4_9BACI</name>
<accession>A0AAX0RRJ4</accession>
<protein>
    <submittedName>
        <fullName evidence="1">Uncharacterized protein</fullName>
    </submittedName>
</protein>
<dbReference type="Proteomes" id="UP000220106">
    <property type="component" value="Unassembled WGS sequence"/>
</dbReference>
<proteinExistence type="predicted"/>
<dbReference type="AlphaFoldDB" id="A0AAX0RRJ4"/>
<dbReference type="EMBL" id="NUEQ01000025">
    <property type="protein sequence ID" value="PEJ32278.1"/>
    <property type="molecule type" value="Genomic_DNA"/>
</dbReference>
<gene>
    <name evidence="1" type="ORF">CN689_14205</name>
</gene>
<dbReference type="RefSeq" id="WP_098176352.1">
    <property type="nucleotide sequence ID" value="NZ_NUEQ01000025.1"/>
</dbReference>